<proteinExistence type="predicted"/>
<dbReference type="EMBL" id="CAUYUJ010008058">
    <property type="protein sequence ID" value="CAK0822748.1"/>
    <property type="molecule type" value="Genomic_DNA"/>
</dbReference>
<evidence type="ECO:0000313" key="1">
    <source>
        <dbReference type="EMBL" id="CAK0822748.1"/>
    </source>
</evidence>
<organism evidence="1 2">
    <name type="scientific">Prorocentrum cordatum</name>
    <dbReference type="NCBI Taxonomy" id="2364126"/>
    <lineage>
        <taxon>Eukaryota</taxon>
        <taxon>Sar</taxon>
        <taxon>Alveolata</taxon>
        <taxon>Dinophyceae</taxon>
        <taxon>Prorocentrales</taxon>
        <taxon>Prorocentraceae</taxon>
        <taxon>Prorocentrum</taxon>
    </lineage>
</organism>
<reference evidence="1" key="1">
    <citation type="submission" date="2023-10" db="EMBL/GenBank/DDBJ databases">
        <authorList>
            <person name="Chen Y."/>
            <person name="Shah S."/>
            <person name="Dougan E. K."/>
            <person name="Thang M."/>
            <person name="Chan C."/>
        </authorList>
    </citation>
    <scope>NUCLEOTIDE SEQUENCE [LARGE SCALE GENOMIC DNA]</scope>
</reference>
<accession>A0ABN9RUH5</accession>
<gene>
    <name evidence="1" type="ORF">PCOR1329_LOCUS23682</name>
</gene>
<evidence type="ECO:0008006" key="3">
    <source>
        <dbReference type="Google" id="ProtNLM"/>
    </source>
</evidence>
<comment type="caution">
    <text evidence="1">The sequence shown here is derived from an EMBL/GenBank/DDBJ whole genome shotgun (WGS) entry which is preliminary data.</text>
</comment>
<dbReference type="Proteomes" id="UP001189429">
    <property type="component" value="Unassembled WGS sequence"/>
</dbReference>
<evidence type="ECO:0000313" key="2">
    <source>
        <dbReference type="Proteomes" id="UP001189429"/>
    </source>
</evidence>
<keyword evidence="2" id="KW-1185">Reference proteome</keyword>
<sequence>MHELEKTREACLRRTEVQPSMEDPDAVLNDPVIVDERDTFMACKLQQVAIASPNALIFCIVGMAHLNGIEAELSREIRQSEFDAVSIAPQMSDADKKLKKAIVQSRGFDLKALRIMLQVQQVSAR</sequence>
<name>A0ABN9RUH5_9DINO</name>
<protein>
    <recommendedName>
        <fullName evidence="3">TraB domain-containing protein</fullName>
    </recommendedName>
</protein>